<evidence type="ECO:0000313" key="1">
    <source>
        <dbReference type="EMBL" id="MBB3981279.1"/>
    </source>
</evidence>
<dbReference type="AlphaFoldDB" id="A0A7W6DEU6"/>
<organism evidence="1 2">
    <name type="scientific">Sphingobium fontiphilum</name>
    <dbReference type="NCBI Taxonomy" id="944425"/>
    <lineage>
        <taxon>Bacteria</taxon>
        <taxon>Pseudomonadati</taxon>
        <taxon>Pseudomonadota</taxon>
        <taxon>Alphaproteobacteria</taxon>
        <taxon>Sphingomonadales</taxon>
        <taxon>Sphingomonadaceae</taxon>
        <taxon>Sphingobium</taxon>
    </lineage>
</organism>
<protein>
    <submittedName>
        <fullName evidence="1">Uncharacterized protein</fullName>
    </submittedName>
</protein>
<reference evidence="1 2" key="1">
    <citation type="submission" date="2020-08" db="EMBL/GenBank/DDBJ databases">
        <title>Genomic Encyclopedia of Type Strains, Phase IV (KMG-IV): sequencing the most valuable type-strain genomes for metagenomic binning, comparative biology and taxonomic classification.</title>
        <authorList>
            <person name="Goeker M."/>
        </authorList>
    </citation>
    <scope>NUCLEOTIDE SEQUENCE [LARGE SCALE GENOMIC DNA]</scope>
    <source>
        <strain evidence="1 2">DSM 29348</strain>
    </source>
</reference>
<proteinExistence type="predicted"/>
<gene>
    <name evidence="1" type="ORF">GGR44_000926</name>
</gene>
<evidence type="ECO:0000313" key="2">
    <source>
        <dbReference type="Proteomes" id="UP000552757"/>
    </source>
</evidence>
<name>A0A7W6DEU6_9SPHN</name>
<keyword evidence="2" id="KW-1185">Reference proteome</keyword>
<dbReference type="Proteomes" id="UP000552757">
    <property type="component" value="Unassembled WGS sequence"/>
</dbReference>
<dbReference type="EMBL" id="JACIEB010000002">
    <property type="protein sequence ID" value="MBB3981279.1"/>
    <property type="molecule type" value="Genomic_DNA"/>
</dbReference>
<sequence>MSKAKIPLRERNERESWIAAIRAEILALTAEIALLEANI</sequence>
<comment type="caution">
    <text evidence="1">The sequence shown here is derived from an EMBL/GenBank/DDBJ whole genome shotgun (WGS) entry which is preliminary data.</text>
</comment>
<accession>A0A7W6DEU6</accession>